<dbReference type="AlphaFoldDB" id="A0ABD2K5Q3"/>
<protein>
    <submittedName>
        <fullName evidence="1">Uncharacterized protein</fullName>
    </submittedName>
</protein>
<name>A0ABD2K5Q3_HETSC</name>
<evidence type="ECO:0000313" key="2">
    <source>
        <dbReference type="Proteomes" id="UP001620645"/>
    </source>
</evidence>
<keyword evidence="2" id="KW-1185">Reference proteome</keyword>
<accession>A0ABD2K5Q3</accession>
<dbReference type="EMBL" id="JBICCN010000051">
    <property type="protein sequence ID" value="KAL3098216.1"/>
    <property type="molecule type" value="Genomic_DNA"/>
</dbReference>
<organism evidence="1 2">
    <name type="scientific">Heterodera schachtii</name>
    <name type="common">Sugarbeet cyst nematode worm</name>
    <name type="synonym">Tylenchus schachtii</name>
    <dbReference type="NCBI Taxonomy" id="97005"/>
    <lineage>
        <taxon>Eukaryota</taxon>
        <taxon>Metazoa</taxon>
        <taxon>Ecdysozoa</taxon>
        <taxon>Nematoda</taxon>
        <taxon>Chromadorea</taxon>
        <taxon>Rhabditida</taxon>
        <taxon>Tylenchina</taxon>
        <taxon>Tylenchomorpha</taxon>
        <taxon>Tylenchoidea</taxon>
        <taxon>Heteroderidae</taxon>
        <taxon>Heteroderinae</taxon>
        <taxon>Heterodera</taxon>
    </lineage>
</organism>
<comment type="caution">
    <text evidence="1">The sequence shown here is derived from an EMBL/GenBank/DDBJ whole genome shotgun (WGS) entry which is preliminary data.</text>
</comment>
<gene>
    <name evidence="1" type="ORF">niasHS_002052</name>
</gene>
<reference evidence="1 2" key="1">
    <citation type="submission" date="2024-10" db="EMBL/GenBank/DDBJ databases">
        <authorList>
            <person name="Kim D."/>
        </authorList>
    </citation>
    <scope>NUCLEOTIDE SEQUENCE [LARGE SCALE GENOMIC DNA]</scope>
    <source>
        <strain evidence="1">Taebaek</strain>
    </source>
</reference>
<dbReference type="Proteomes" id="UP001620645">
    <property type="component" value="Unassembled WGS sequence"/>
</dbReference>
<sequence length="135" mass="15044">MDPNVQQQEKQAMAKKSVSAMRSLKKLVNKIPDNLFTGGVPRKRIEAMNFYYALLDETNRPNFPANIGAHFGMPPNQNSAVFVNELMNVCVNLVEFCGHVNNNTTSADLQLIGQFISTNCMRISGEFNIDGHLLV</sequence>
<proteinExistence type="predicted"/>
<evidence type="ECO:0000313" key="1">
    <source>
        <dbReference type="EMBL" id="KAL3098216.1"/>
    </source>
</evidence>